<comment type="caution">
    <text evidence="2">The sequence shown here is derived from an EMBL/GenBank/DDBJ whole genome shotgun (WGS) entry which is preliminary data.</text>
</comment>
<evidence type="ECO:0000313" key="2">
    <source>
        <dbReference type="EMBL" id="KAJ8512177.1"/>
    </source>
</evidence>
<dbReference type="AlphaFoldDB" id="A0AAV8RYB5"/>
<sequence length="101" mass="11364">MILDPGRKAVPSCDKGGRVSKQQGLSRGGELSSVVELYTCFWLDFLSDFDEKKKEFLRSSILRRKFLLLQSRPEQGILMIEGILCCGGDEDLACLIAFFQD</sequence>
<dbReference type="EMBL" id="JAQQAF010000001">
    <property type="protein sequence ID" value="KAJ8512177.1"/>
    <property type="molecule type" value="Genomic_DNA"/>
</dbReference>
<evidence type="ECO:0000256" key="1">
    <source>
        <dbReference type="SAM" id="MobiDB-lite"/>
    </source>
</evidence>
<gene>
    <name evidence="2" type="ORF">OPV22_002611</name>
</gene>
<protein>
    <submittedName>
        <fullName evidence="2">Uncharacterized protein</fullName>
    </submittedName>
</protein>
<reference evidence="2 3" key="1">
    <citation type="submission" date="2022-12" db="EMBL/GenBank/DDBJ databases">
        <title>Chromosome-scale assembly of the Ensete ventricosum genome.</title>
        <authorList>
            <person name="Dussert Y."/>
            <person name="Stocks J."/>
            <person name="Wendawek A."/>
            <person name="Woldeyes F."/>
            <person name="Nichols R.A."/>
            <person name="Borrell J.S."/>
        </authorList>
    </citation>
    <scope>NUCLEOTIDE SEQUENCE [LARGE SCALE GENOMIC DNA]</scope>
    <source>
        <strain evidence="3">cv. Maze</strain>
        <tissue evidence="2">Seeds</tissue>
    </source>
</reference>
<dbReference type="Proteomes" id="UP001222027">
    <property type="component" value="Unassembled WGS sequence"/>
</dbReference>
<accession>A0AAV8RYB5</accession>
<name>A0AAV8RYB5_ENSVE</name>
<proteinExistence type="predicted"/>
<organism evidence="2 3">
    <name type="scientific">Ensete ventricosum</name>
    <name type="common">Abyssinian banana</name>
    <name type="synonym">Musa ensete</name>
    <dbReference type="NCBI Taxonomy" id="4639"/>
    <lineage>
        <taxon>Eukaryota</taxon>
        <taxon>Viridiplantae</taxon>
        <taxon>Streptophyta</taxon>
        <taxon>Embryophyta</taxon>
        <taxon>Tracheophyta</taxon>
        <taxon>Spermatophyta</taxon>
        <taxon>Magnoliopsida</taxon>
        <taxon>Liliopsida</taxon>
        <taxon>Zingiberales</taxon>
        <taxon>Musaceae</taxon>
        <taxon>Ensete</taxon>
    </lineage>
</organism>
<feature type="region of interest" description="Disordered" evidence="1">
    <location>
        <begin position="1"/>
        <end position="29"/>
    </location>
</feature>
<keyword evidence="3" id="KW-1185">Reference proteome</keyword>
<evidence type="ECO:0000313" key="3">
    <source>
        <dbReference type="Proteomes" id="UP001222027"/>
    </source>
</evidence>